<evidence type="ECO:0000313" key="2">
    <source>
        <dbReference type="Proteomes" id="UP001159659"/>
    </source>
</evidence>
<reference evidence="1" key="1">
    <citation type="submission" date="2022-12" db="EMBL/GenBank/DDBJ databases">
        <authorList>
            <person name="Webb A."/>
        </authorList>
    </citation>
    <scope>NUCLEOTIDE SEQUENCE</scope>
    <source>
        <strain evidence="1">Pf2</strain>
    </source>
</reference>
<organism evidence="1 2">
    <name type="scientific">Peronospora farinosa</name>
    <dbReference type="NCBI Taxonomy" id="134698"/>
    <lineage>
        <taxon>Eukaryota</taxon>
        <taxon>Sar</taxon>
        <taxon>Stramenopiles</taxon>
        <taxon>Oomycota</taxon>
        <taxon>Peronosporomycetes</taxon>
        <taxon>Peronosporales</taxon>
        <taxon>Peronosporaceae</taxon>
        <taxon>Peronospora</taxon>
    </lineage>
</organism>
<proteinExistence type="predicted"/>
<name>A0AAV0T3B0_9STRA</name>
<evidence type="ECO:0000313" key="1">
    <source>
        <dbReference type="EMBL" id="CAI5713896.1"/>
    </source>
</evidence>
<protein>
    <submittedName>
        <fullName evidence="1">Uncharacterized protein</fullName>
    </submittedName>
</protein>
<dbReference type="Proteomes" id="UP001159659">
    <property type="component" value="Unassembled WGS sequence"/>
</dbReference>
<gene>
    <name evidence="1" type="ORF">PFR002_LOCUS2821</name>
</gene>
<accession>A0AAV0T3B0</accession>
<dbReference type="EMBL" id="CANTFK010000328">
    <property type="protein sequence ID" value="CAI5713896.1"/>
    <property type="molecule type" value="Genomic_DNA"/>
</dbReference>
<comment type="caution">
    <text evidence="1">The sequence shown here is derived from an EMBL/GenBank/DDBJ whole genome shotgun (WGS) entry which is preliminary data.</text>
</comment>
<dbReference type="AlphaFoldDB" id="A0AAV0T3B0"/>
<sequence length="262" mass="29368">MGRSTGDEFASEWSFTETLSLDDVEILQREQLENGGAQTVSYASAIQGRDTSKITYRELRKVCSYLGVRYYKNRPKNLMLELIAQKKLNGEVPTRYKSVKISGNKTTKGLSENTDNENHEEHLVSASNPLSNNHKRQRVTTVKPVPAAAVVNSSSPINTFLQPVSTTRSDLPRSPLTNLTSGISTTPIQSEPSAIYVGMSLKDRIDALNLLYHIRQQIQNVEEAISTLTDNDSSTKTQRLNEDLQFYLAERRSFIQQLGNSR</sequence>